<protein>
    <submittedName>
        <fullName evidence="1">Uncharacterized protein</fullName>
    </submittedName>
</protein>
<keyword evidence="2" id="KW-1185">Reference proteome</keyword>
<name>A0ABW4W5J9_9BACI</name>
<organism evidence="1 2">
    <name type="scientific">Ornithinibacillus salinisoli</name>
    <dbReference type="NCBI Taxonomy" id="1848459"/>
    <lineage>
        <taxon>Bacteria</taxon>
        <taxon>Bacillati</taxon>
        <taxon>Bacillota</taxon>
        <taxon>Bacilli</taxon>
        <taxon>Bacillales</taxon>
        <taxon>Bacillaceae</taxon>
        <taxon>Ornithinibacillus</taxon>
    </lineage>
</organism>
<sequence>MVKRAYSLELGKPISAETAHKKSLYGELMESRAFKCADNECNINLTCTNWREKSAKRIYFTPTSKSTLHIAGCNESGEDEEKQRSNFETENAKTSVNKNGTVKLKKISEQKTVKHYLENTETKYNNNLSHRPKNNSYGTKGKNEGSYITSIISLIEMFRDYSFDNHKRFLKISSIKTLSLNEFFVNVDQVSHLPFNKIRIFYGKVKVQTFNDTGLKILFINSKITPPLFTNKKIMFKRYYGKDAKKFVDTNKELYAFFRGYLTEENKWKPFNNEFFKDIYFSINSI</sequence>
<dbReference type="EMBL" id="JBHUHQ010000034">
    <property type="protein sequence ID" value="MFD2046396.1"/>
    <property type="molecule type" value="Genomic_DNA"/>
</dbReference>
<evidence type="ECO:0000313" key="1">
    <source>
        <dbReference type="EMBL" id="MFD2046396.1"/>
    </source>
</evidence>
<gene>
    <name evidence="1" type="ORF">ACFSJF_19165</name>
</gene>
<comment type="caution">
    <text evidence="1">The sequence shown here is derived from an EMBL/GenBank/DDBJ whole genome shotgun (WGS) entry which is preliminary data.</text>
</comment>
<accession>A0ABW4W5J9</accession>
<evidence type="ECO:0000313" key="2">
    <source>
        <dbReference type="Proteomes" id="UP001597383"/>
    </source>
</evidence>
<proteinExistence type="predicted"/>
<dbReference type="RefSeq" id="WP_377558373.1">
    <property type="nucleotide sequence ID" value="NZ_JBHUHQ010000034.1"/>
</dbReference>
<dbReference type="Proteomes" id="UP001597383">
    <property type="component" value="Unassembled WGS sequence"/>
</dbReference>
<reference evidence="2" key="1">
    <citation type="journal article" date="2019" name="Int. J. Syst. Evol. Microbiol.">
        <title>The Global Catalogue of Microorganisms (GCM) 10K type strain sequencing project: providing services to taxonomists for standard genome sequencing and annotation.</title>
        <authorList>
            <consortium name="The Broad Institute Genomics Platform"/>
            <consortium name="The Broad Institute Genome Sequencing Center for Infectious Disease"/>
            <person name="Wu L."/>
            <person name="Ma J."/>
        </authorList>
    </citation>
    <scope>NUCLEOTIDE SEQUENCE [LARGE SCALE GENOMIC DNA]</scope>
    <source>
        <strain evidence="2">R28</strain>
    </source>
</reference>